<sequence>MPKINQSLDKFYSTQLNEKEVEILSATLARFLNSYVENRDKFSLDQWLENQIQKELPNVDINEIKATTHDIIEIIKCINEEKADLLKAKSKGVSIKSWLMERIKKFINPDDLSAVTKDLKKANIYDTLELARRSGEDIEAIEPEIIEKEIENSSPIMDKIQEFAEESLKRTALGGAQSASKYILENPDFKFSNILKVAAGGVKDEAKAIIDETIKGTDNSDKLKIITGGALSVLAKTMPTDRMPIKTGSVMGSIASSSIENIKTLNELADGKISTTEAISNMAINTASTAAGTIVGEATGKVGMAVGSKIGATLGSIFGPAGTAAGAAIGATIGTLAGKAIGSKVVQGAAKVAKKVTQVAVEGVKAVGRGIGRVASAAWGGVKSICSGIAGWFGF</sequence>
<gene>
    <name evidence="2" type="ORF">CIGN_1469</name>
</gene>
<evidence type="ECO:0000313" key="2">
    <source>
        <dbReference type="EMBL" id="ARQ99712.1"/>
    </source>
</evidence>
<dbReference type="InterPro" id="IPR039567">
    <property type="entry name" value="Gly-zipper"/>
</dbReference>
<name>A0A1X9SU27_9BACT</name>
<accession>A0A1X9SU27</accession>
<dbReference type="Pfam" id="PF13488">
    <property type="entry name" value="Gly-zipper_Omp"/>
    <property type="match status" value="1"/>
</dbReference>
<feature type="domain" description="Glycine zipper" evidence="1">
    <location>
        <begin position="302"/>
        <end position="345"/>
    </location>
</feature>
<dbReference type="AlphaFoldDB" id="A0A1X9SU27"/>
<dbReference type="EMBL" id="CP018788">
    <property type="protein sequence ID" value="ARQ99712.1"/>
    <property type="molecule type" value="Genomic_DNA"/>
</dbReference>
<dbReference type="Proteomes" id="UP000194309">
    <property type="component" value="Chromosome"/>
</dbReference>
<evidence type="ECO:0000313" key="3">
    <source>
        <dbReference type="Proteomes" id="UP000194309"/>
    </source>
</evidence>
<accession>A0A381DB77</accession>
<reference evidence="2 3" key="1">
    <citation type="journal article" date="2017" name="Genome Biol. Evol.">
        <title>Comparative Genomic Analysis Identifies a Campylobacter Clade Deficient in Selenium Metabolism.</title>
        <authorList>
            <person name="Miller W.G."/>
            <person name="Yee E."/>
            <person name="Lopes B.S."/>
            <person name="Chapman M.H."/>
            <person name="Huynh S."/>
            <person name="Bono J.L."/>
            <person name="Parker C.T."/>
            <person name="Strachan N.J.C."/>
            <person name="Forbes K.J."/>
        </authorList>
    </citation>
    <scope>NUCLEOTIDE SEQUENCE [LARGE SCALE GENOMIC DNA]</scope>
    <source>
        <strain evidence="2 3">NCTC 13003</strain>
    </source>
</reference>
<proteinExistence type="predicted"/>
<keyword evidence="3" id="KW-1185">Reference proteome</keyword>
<protein>
    <recommendedName>
        <fullName evidence="1">Glycine zipper domain-containing protein</fullName>
    </recommendedName>
</protein>
<dbReference type="STRING" id="1660064.CIGN_1469"/>
<dbReference type="KEGG" id="cdev:CIGN_1469"/>
<organism evidence="2 3">
    <name type="scientific">Campylobacter devanensis</name>
    <dbReference type="NCBI Taxonomy" id="3161138"/>
    <lineage>
        <taxon>Bacteria</taxon>
        <taxon>Pseudomonadati</taxon>
        <taxon>Campylobacterota</taxon>
        <taxon>Epsilonproteobacteria</taxon>
        <taxon>Campylobacterales</taxon>
        <taxon>Campylobacteraceae</taxon>
        <taxon>Campylobacter</taxon>
    </lineage>
</organism>
<evidence type="ECO:0000259" key="1">
    <source>
        <dbReference type="Pfam" id="PF13488"/>
    </source>
</evidence>